<reference evidence="1" key="1">
    <citation type="journal article" date="2014" name="Front. Microbiol.">
        <title>High frequency of phylogenetically diverse reductive dehalogenase-homologous genes in deep subseafloor sedimentary metagenomes.</title>
        <authorList>
            <person name="Kawai M."/>
            <person name="Futagami T."/>
            <person name="Toyoda A."/>
            <person name="Takaki Y."/>
            <person name="Nishi S."/>
            <person name="Hori S."/>
            <person name="Arai W."/>
            <person name="Tsubouchi T."/>
            <person name="Morono Y."/>
            <person name="Uchiyama I."/>
            <person name="Ito T."/>
            <person name="Fujiyama A."/>
            <person name="Inagaki F."/>
            <person name="Takami H."/>
        </authorList>
    </citation>
    <scope>NUCLEOTIDE SEQUENCE</scope>
    <source>
        <strain evidence="1">Expedition CK06-06</strain>
    </source>
</reference>
<evidence type="ECO:0008006" key="2">
    <source>
        <dbReference type="Google" id="ProtNLM"/>
    </source>
</evidence>
<proteinExistence type="predicted"/>
<sequence>MGFYIYEKNFSNDFIKKMVIPPIITEKGNAFVGLLKKSTGACIFLDEKKKCKIYNLRPMFCRTFPFTFKVLNLRRSNLKINVQMFYAIKAKEYCKGISDNAPYISNKKWVKIGKKVVEELKENNKFIEIWNMNVKKGRIKPTAQNFIKTILKI</sequence>
<dbReference type="PANTHER" id="PTHR35866">
    <property type="entry name" value="PUTATIVE-RELATED"/>
    <property type="match status" value="1"/>
</dbReference>
<dbReference type="Pfam" id="PF03692">
    <property type="entry name" value="CxxCxxCC"/>
    <property type="match status" value="1"/>
</dbReference>
<protein>
    <recommendedName>
        <fullName evidence="2">Zinc/iron-chelating domain-containing protein</fullName>
    </recommendedName>
</protein>
<accession>X1B6D0</accession>
<dbReference type="PANTHER" id="PTHR35866:SF1">
    <property type="entry name" value="YKGJ FAMILY CYSTEINE CLUSTER PROTEIN"/>
    <property type="match status" value="1"/>
</dbReference>
<dbReference type="InterPro" id="IPR005358">
    <property type="entry name" value="Puta_zinc/iron-chelating_dom"/>
</dbReference>
<dbReference type="AlphaFoldDB" id="X1B6D0"/>
<gene>
    <name evidence="1" type="ORF">S01H4_04911</name>
</gene>
<name>X1B6D0_9ZZZZ</name>
<evidence type="ECO:0000313" key="1">
    <source>
        <dbReference type="EMBL" id="GAG67561.1"/>
    </source>
</evidence>
<dbReference type="EMBL" id="BART01001365">
    <property type="protein sequence ID" value="GAG67561.1"/>
    <property type="molecule type" value="Genomic_DNA"/>
</dbReference>
<comment type="caution">
    <text evidence="1">The sequence shown here is derived from an EMBL/GenBank/DDBJ whole genome shotgun (WGS) entry which is preliminary data.</text>
</comment>
<organism evidence="1">
    <name type="scientific">marine sediment metagenome</name>
    <dbReference type="NCBI Taxonomy" id="412755"/>
    <lineage>
        <taxon>unclassified sequences</taxon>
        <taxon>metagenomes</taxon>
        <taxon>ecological metagenomes</taxon>
    </lineage>
</organism>